<evidence type="ECO:0000256" key="2">
    <source>
        <dbReference type="ARBA" id="ARBA00006178"/>
    </source>
</evidence>
<dbReference type="InterPro" id="IPR007900">
    <property type="entry name" value="TAF4_C"/>
</dbReference>
<evidence type="ECO:0000256" key="6">
    <source>
        <dbReference type="ARBA" id="ARBA00023242"/>
    </source>
</evidence>
<accession>A0ABR3AGQ8</accession>
<evidence type="ECO:0000256" key="3">
    <source>
        <dbReference type="ARBA" id="ARBA00017306"/>
    </source>
</evidence>
<feature type="compositionally biased region" description="Polar residues" evidence="9">
    <location>
        <begin position="1"/>
        <end position="10"/>
    </location>
</feature>
<evidence type="ECO:0000256" key="7">
    <source>
        <dbReference type="ARBA" id="ARBA00025346"/>
    </source>
</evidence>
<evidence type="ECO:0000259" key="10">
    <source>
        <dbReference type="Pfam" id="PF05236"/>
    </source>
</evidence>
<feature type="region of interest" description="Disordered" evidence="9">
    <location>
        <begin position="315"/>
        <end position="372"/>
    </location>
</feature>
<organism evidence="11 12">
    <name type="scientific">Phycomyces blakesleeanus</name>
    <dbReference type="NCBI Taxonomy" id="4837"/>
    <lineage>
        <taxon>Eukaryota</taxon>
        <taxon>Fungi</taxon>
        <taxon>Fungi incertae sedis</taxon>
        <taxon>Mucoromycota</taxon>
        <taxon>Mucoromycotina</taxon>
        <taxon>Mucoromycetes</taxon>
        <taxon>Mucorales</taxon>
        <taxon>Phycomycetaceae</taxon>
        <taxon>Phycomyces</taxon>
    </lineage>
</organism>
<dbReference type="CDD" id="cd08045">
    <property type="entry name" value="HFD_TAF4"/>
    <property type="match status" value="1"/>
</dbReference>
<feature type="region of interest" description="Disordered" evidence="9">
    <location>
        <begin position="1"/>
        <end position="31"/>
    </location>
</feature>
<gene>
    <name evidence="11" type="ORF">J3Q64DRAFT_1649445</name>
</gene>
<feature type="region of interest" description="Disordered" evidence="9">
    <location>
        <begin position="87"/>
        <end position="205"/>
    </location>
</feature>
<comment type="function">
    <text evidence="7">Functions as a component of the DNA-binding general transcription factor complex TFIID. Binding of TFIID to a promoter (with or without TATA element) is the initial step in pre-initiation complex (PIC) formation. TFIID plays a key role in the regulation of gene expression by RNA polymerase II through different activities such as transcription activator interaction, core promoter recognition and selectivity, TFIIA and TFIIB interaction, chromatin modification (histone acetylation by TAF1), facilitation of DNA opening and initiation of transcription.</text>
</comment>
<dbReference type="PANTHER" id="PTHR15138:SF14">
    <property type="entry name" value="TRANSCRIPTION INITIATION FACTOR TFIID SUBUNIT 4"/>
    <property type="match status" value="1"/>
</dbReference>
<feature type="compositionally biased region" description="Low complexity" evidence="9">
    <location>
        <begin position="95"/>
        <end position="189"/>
    </location>
</feature>
<dbReference type="Proteomes" id="UP001448207">
    <property type="component" value="Unassembled WGS sequence"/>
</dbReference>
<reference evidence="11 12" key="1">
    <citation type="submission" date="2024-04" db="EMBL/GenBank/DDBJ databases">
        <title>Symmetric and asymmetric DNA N6-adenine methylation regulates different biological responses in Mucorales.</title>
        <authorList>
            <consortium name="Lawrence Berkeley National Laboratory"/>
            <person name="Lax C."/>
            <person name="Mondo S.J."/>
            <person name="Osorio-Concepcion M."/>
            <person name="Muszewska A."/>
            <person name="Corrochano-Luque M."/>
            <person name="Gutierrez G."/>
            <person name="Riley R."/>
            <person name="Lipzen A."/>
            <person name="Guo J."/>
            <person name="Hundley H."/>
            <person name="Amirebrahimi M."/>
            <person name="Ng V."/>
            <person name="Lorenzo-Gutierrez D."/>
            <person name="Binder U."/>
            <person name="Yang J."/>
            <person name="Song Y."/>
            <person name="Canovas D."/>
            <person name="Navarro E."/>
            <person name="Freitag M."/>
            <person name="Gabaldon T."/>
            <person name="Grigoriev I.V."/>
            <person name="Corrochano L.M."/>
            <person name="Nicolas F.E."/>
            <person name="Garre V."/>
        </authorList>
    </citation>
    <scope>NUCLEOTIDE SEQUENCE [LARGE SCALE GENOMIC DNA]</scope>
    <source>
        <strain evidence="11 12">L51</strain>
    </source>
</reference>
<proteinExistence type="inferred from homology"/>
<dbReference type="PANTHER" id="PTHR15138">
    <property type="entry name" value="TRANSCRIPTION INITIATION FACTOR TFIID SUBUNIT 4"/>
    <property type="match status" value="1"/>
</dbReference>
<dbReference type="InterPro" id="IPR045144">
    <property type="entry name" value="TAF4"/>
</dbReference>
<evidence type="ECO:0000256" key="5">
    <source>
        <dbReference type="ARBA" id="ARBA00023163"/>
    </source>
</evidence>
<comment type="subcellular location">
    <subcellularLocation>
        <location evidence="1">Nucleus</location>
    </subcellularLocation>
</comment>
<evidence type="ECO:0000313" key="11">
    <source>
        <dbReference type="EMBL" id="KAL0074198.1"/>
    </source>
</evidence>
<keyword evidence="4" id="KW-0805">Transcription regulation</keyword>
<evidence type="ECO:0000256" key="4">
    <source>
        <dbReference type="ARBA" id="ARBA00023015"/>
    </source>
</evidence>
<dbReference type="InterPro" id="IPR009072">
    <property type="entry name" value="Histone-fold"/>
</dbReference>
<name>A0ABR3AGQ8_PHYBL</name>
<keyword evidence="12" id="KW-1185">Reference proteome</keyword>
<evidence type="ECO:0000256" key="1">
    <source>
        <dbReference type="ARBA" id="ARBA00004123"/>
    </source>
</evidence>
<protein>
    <recommendedName>
        <fullName evidence="3">Transcription initiation factor TFIID subunit 4</fullName>
    </recommendedName>
    <alternativeName>
        <fullName evidence="8">TBP-associated factor 4</fullName>
    </alternativeName>
</protein>
<evidence type="ECO:0000313" key="12">
    <source>
        <dbReference type="Proteomes" id="UP001448207"/>
    </source>
</evidence>
<keyword evidence="6" id="KW-0539">Nucleus</keyword>
<comment type="caution">
    <text evidence="11">The sequence shown here is derived from an EMBL/GenBank/DDBJ whole genome shotgun (WGS) entry which is preliminary data.</text>
</comment>
<feature type="non-terminal residue" evidence="11">
    <location>
        <position position="372"/>
    </location>
</feature>
<dbReference type="Gene3D" id="1.10.20.10">
    <property type="entry name" value="Histone, subunit A"/>
    <property type="match status" value="1"/>
</dbReference>
<feature type="domain" description="Transcription initiation factor TFIID component TAF4 C-terminal" evidence="10">
    <location>
        <begin position="201"/>
        <end position="370"/>
    </location>
</feature>
<sequence>MAQHHPSNLAPTPPPVGPVQRNPNPPSAATSTTLLDNITSQLPPDRKEKFIELFRELQNNAVTADQFLLQAKMLLDQQHYQQLEDLKNKPSAQPNSNSNNSSSSSNNNNSNNSNSSTNANSNNSNINTANTANNNINNSNNNSNNNNNNINSNINNNNNNANTNPNISTGNANNNINTNANANPNANINDGEMVGGSLPDGVDRSKMQDFMNPDMLRDTVMKMAKPLSIYKIDPDFLSYLALATQDRLRHLIEQMVAASKHRVLSQTFDAPPVDEHGQPLYKIMVQQDIKKQLLAIERVEREEERKRKEIIAERERRAQLGDSDGMNVDEENRPKKKKKEKEMGPGVTARNMSEDIRKKHTNETALMSAGGV</sequence>
<keyword evidence="5" id="KW-0804">Transcription</keyword>
<evidence type="ECO:0000256" key="9">
    <source>
        <dbReference type="SAM" id="MobiDB-lite"/>
    </source>
</evidence>
<dbReference type="Pfam" id="PF05236">
    <property type="entry name" value="TAF4"/>
    <property type="match status" value="1"/>
</dbReference>
<evidence type="ECO:0000256" key="8">
    <source>
        <dbReference type="ARBA" id="ARBA00031747"/>
    </source>
</evidence>
<dbReference type="EMBL" id="JBCLYO010000045">
    <property type="protein sequence ID" value="KAL0074198.1"/>
    <property type="molecule type" value="Genomic_DNA"/>
</dbReference>
<comment type="similarity">
    <text evidence="2">Belongs to the TAF4 family.</text>
</comment>